<dbReference type="Gene3D" id="3.60.10.10">
    <property type="entry name" value="Endonuclease/exonuclease/phosphatase"/>
    <property type="match status" value="1"/>
</dbReference>
<feature type="compositionally biased region" description="Basic and acidic residues" evidence="2">
    <location>
        <begin position="270"/>
        <end position="285"/>
    </location>
</feature>
<evidence type="ECO:0000256" key="2">
    <source>
        <dbReference type="SAM" id="MobiDB-lite"/>
    </source>
</evidence>
<dbReference type="Proteomes" id="UP000604825">
    <property type="component" value="Unassembled WGS sequence"/>
</dbReference>
<dbReference type="Pfam" id="PF14392">
    <property type="entry name" value="zf-CCHC_4"/>
    <property type="match status" value="1"/>
</dbReference>
<keyword evidence="5" id="KW-1185">Reference proteome</keyword>
<comment type="caution">
    <text evidence="4">The sequence shown here is derived from an EMBL/GenBank/DDBJ whole genome shotgun (WGS) entry which is preliminary data.</text>
</comment>
<dbReference type="PANTHER" id="PTHR33710:SF83">
    <property type="entry name" value="ENDONUCLEASE_EXONUCLEASE_PHOSPHATASE DOMAIN-CONTAINING PROTEIN"/>
    <property type="match status" value="1"/>
</dbReference>
<dbReference type="InterPro" id="IPR025836">
    <property type="entry name" value="Zn_knuckle_CX2CX4HX4C"/>
</dbReference>
<dbReference type="InterPro" id="IPR001878">
    <property type="entry name" value="Znf_CCHC"/>
</dbReference>
<sequence>MEGVEGLMKKLQLSSEERRSIKFGVKTEGGGSNRPPQAASGLRKVLDDGPWMISKELLAVTEFDESKSLDEVDFSFIPIWMRVERLPMGLMNRVAAKVIGDDVGEFMEVEADRGVVAAGRSLRLKIRLDIQKPLRCGILADLGADKGERWCPITYEHLPDFCYICGRIGHVDRPCSKKLGKDEPVPFSGELRFVPPRRSFSGKDEGKGSVKEVKEKKDREETEGIPWTVHGSGHSKLNVNSTMQHVQDIPANMEKGEEKDKAACKFRRTKRDEKETVGVRSSEKSVKKKRGGEELTDMDLDEQAYAKKAKQGSSEEKEKEEDPDVLFSSETKMDESRINGLRWKLGLTNMIVKNCSGRSGGLAIFWRNGINLHVQARRRPWLCLGDFNEILLGCEKEGGPARKQGCMDNFREALEDCDLSDLGFEGDPFTWRNNSHTSNHYIRDRLDRAVANDEWMARFPLHWVINGKPRHSDHRPVIVDTIPSRCDGGRRGPQPFRFEASWVEEEQYATIVENAWKTSMEVLGDNVGGAIQNVARELGDWGRNVLGNLEKSIKNTRKKLEECRRRVVSSDFAQLIPRRIKLQAIVED</sequence>
<dbReference type="Pfam" id="PF03372">
    <property type="entry name" value="Exo_endo_phos"/>
    <property type="match status" value="1"/>
</dbReference>
<evidence type="ECO:0000256" key="1">
    <source>
        <dbReference type="PROSITE-ProRule" id="PRU00047"/>
    </source>
</evidence>
<name>A0A811SBI0_9POAL</name>
<dbReference type="GO" id="GO:0003824">
    <property type="term" value="F:catalytic activity"/>
    <property type="evidence" value="ECO:0007669"/>
    <property type="project" value="InterPro"/>
</dbReference>
<dbReference type="EMBL" id="CAJGYO010000019">
    <property type="protein sequence ID" value="CAD6340009.1"/>
    <property type="molecule type" value="Genomic_DNA"/>
</dbReference>
<dbReference type="GO" id="GO:0003676">
    <property type="term" value="F:nucleic acid binding"/>
    <property type="evidence" value="ECO:0007669"/>
    <property type="project" value="InterPro"/>
</dbReference>
<dbReference type="SUPFAM" id="SSF56219">
    <property type="entry name" value="DNase I-like"/>
    <property type="match status" value="1"/>
</dbReference>
<accession>A0A811SBI0</accession>
<feature type="region of interest" description="Disordered" evidence="2">
    <location>
        <begin position="267"/>
        <end position="325"/>
    </location>
</feature>
<feature type="region of interest" description="Disordered" evidence="2">
    <location>
        <begin position="194"/>
        <end position="236"/>
    </location>
</feature>
<gene>
    <name evidence="4" type="ORF">NCGR_LOCUS64107</name>
</gene>
<keyword evidence="1" id="KW-0479">Metal-binding</keyword>
<evidence type="ECO:0000259" key="3">
    <source>
        <dbReference type="PROSITE" id="PS50158"/>
    </source>
</evidence>
<evidence type="ECO:0000313" key="5">
    <source>
        <dbReference type="Proteomes" id="UP000604825"/>
    </source>
</evidence>
<dbReference type="PROSITE" id="PS50158">
    <property type="entry name" value="ZF_CCHC"/>
    <property type="match status" value="1"/>
</dbReference>
<organism evidence="4 5">
    <name type="scientific">Miscanthus lutarioriparius</name>
    <dbReference type="NCBI Taxonomy" id="422564"/>
    <lineage>
        <taxon>Eukaryota</taxon>
        <taxon>Viridiplantae</taxon>
        <taxon>Streptophyta</taxon>
        <taxon>Embryophyta</taxon>
        <taxon>Tracheophyta</taxon>
        <taxon>Spermatophyta</taxon>
        <taxon>Magnoliopsida</taxon>
        <taxon>Liliopsida</taxon>
        <taxon>Poales</taxon>
        <taxon>Poaceae</taxon>
        <taxon>PACMAD clade</taxon>
        <taxon>Panicoideae</taxon>
        <taxon>Andropogonodae</taxon>
        <taxon>Andropogoneae</taxon>
        <taxon>Saccharinae</taxon>
        <taxon>Miscanthus</taxon>
    </lineage>
</organism>
<reference evidence="4" key="1">
    <citation type="submission" date="2020-10" db="EMBL/GenBank/DDBJ databases">
        <authorList>
            <person name="Han B."/>
            <person name="Lu T."/>
            <person name="Zhao Q."/>
            <person name="Huang X."/>
            <person name="Zhao Y."/>
        </authorList>
    </citation>
    <scope>NUCLEOTIDE SEQUENCE</scope>
</reference>
<dbReference type="GO" id="GO:0008270">
    <property type="term" value="F:zinc ion binding"/>
    <property type="evidence" value="ECO:0007669"/>
    <property type="project" value="UniProtKB-KW"/>
</dbReference>
<proteinExistence type="predicted"/>
<dbReference type="AlphaFoldDB" id="A0A811SBI0"/>
<dbReference type="InterPro" id="IPR036691">
    <property type="entry name" value="Endo/exonu/phosph_ase_sf"/>
</dbReference>
<feature type="domain" description="CCHC-type" evidence="3">
    <location>
        <begin position="162"/>
        <end position="177"/>
    </location>
</feature>
<dbReference type="OrthoDB" id="688652at2759"/>
<protein>
    <recommendedName>
        <fullName evidence="3">CCHC-type domain-containing protein</fullName>
    </recommendedName>
</protein>
<feature type="compositionally biased region" description="Basic and acidic residues" evidence="2">
    <location>
        <begin position="201"/>
        <end position="222"/>
    </location>
</feature>
<dbReference type="InterPro" id="IPR005135">
    <property type="entry name" value="Endo/exonuclease/phosphatase"/>
</dbReference>
<dbReference type="PANTHER" id="PTHR33710">
    <property type="entry name" value="BNAC02G09200D PROTEIN"/>
    <property type="match status" value="1"/>
</dbReference>
<evidence type="ECO:0000313" key="4">
    <source>
        <dbReference type="EMBL" id="CAD6340009.1"/>
    </source>
</evidence>
<keyword evidence="1" id="KW-0862">Zinc</keyword>
<keyword evidence="1" id="KW-0863">Zinc-finger</keyword>